<feature type="region of interest" description="Disordered" evidence="1">
    <location>
        <begin position="398"/>
        <end position="419"/>
    </location>
</feature>
<accession>A0A835IED8</accession>
<feature type="compositionally biased region" description="Polar residues" evidence="1">
    <location>
        <begin position="194"/>
        <end position="205"/>
    </location>
</feature>
<protein>
    <recommendedName>
        <fullName evidence="2">GBF-interacting protein 1 N-terminal domain-containing protein</fullName>
    </recommendedName>
</protein>
<reference evidence="3 4" key="1">
    <citation type="submission" date="2020-10" db="EMBL/GenBank/DDBJ databases">
        <title>The Coptis chinensis genome and diversification of protoberbering-type alkaloids.</title>
        <authorList>
            <person name="Wang B."/>
            <person name="Shu S."/>
            <person name="Song C."/>
            <person name="Liu Y."/>
        </authorList>
    </citation>
    <scope>NUCLEOTIDE SEQUENCE [LARGE SCALE GENOMIC DNA]</scope>
    <source>
        <strain evidence="3">HL-2020</strain>
        <tissue evidence="3">Leaf</tissue>
    </source>
</reference>
<feature type="compositionally biased region" description="Polar residues" evidence="1">
    <location>
        <begin position="93"/>
        <end position="104"/>
    </location>
</feature>
<dbReference type="PANTHER" id="PTHR47070:SF2">
    <property type="entry name" value="OS06G0206100 PROTEIN"/>
    <property type="match status" value="1"/>
</dbReference>
<feature type="compositionally biased region" description="Polar residues" evidence="1">
    <location>
        <begin position="295"/>
        <end position="311"/>
    </location>
</feature>
<proteinExistence type="predicted"/>
<feature type="region of interest" description="Disordered" evidence="1">
    <location>
        <begin position="84"/>
        <end position="108"/>
    </location>
</feature>
<name>A0A835IED8_9MAGN</name>
<keyword evidence="4" id="KW-1185">Reference proteome</keyword>
<dbReference type="Pfam" id="PF06972">
    <property type="entry name" value="GIP1_N"/>
    <property type="match status" value="1"/>
</dbReference>
<dbReference type="SUPFAM" id="SSF46934">
    <property type="entry name" value="UBA-like"/>
    <property type="match status" value="1"/>
</dbReference>
<dbReference type="OrthoDB" id="657470at2759"/>
<dbReference type="AlphaFoldDB" id="A0A835IED8"/>
<comment type="caution">
    <text evidence="3">The sequence shown here is derived from an EMBL/GenBank/DDBJ whole genome shotgun (WGS) entry which is preliminary data.</text>
</comment>
<feature type="region of interest" description="Disordered" evidence="1">
    <location>
        <begin position="478"/>
        <end position="571"/>
    </location>
</feature>
<feature type="compositionally biased region" description="Polar residues" evidence="1">
    <location>
        <begin position="236"/>
        <end position="255"/>
    </location>
</feature>
<feature type="compositionally biased region" description="Polar residues" evidence="1">
    <location>
        <begin position="495"/>
        <end position="520"/>
    </location>
</feature>
<organism evidence="3 4">
    <name type="scientific">Coptis chinensis</name>
    <dbReference type="NCBI Taxonomy" id="261450"/>
    <lineage>
        <taxon>Eukaryota</taxon>
        <taxon>Viridiplantae</taxon>
        <taxon>Streptophyta</taxon>
        <taxon>Embryophyta</taxon>
        <taxon>Tracheophyta</taxon>
        <taxon>Spermatophyta</taxon>
        <taxon>Magnoliopsida</taxon>
        <taxon>Ranunculales</taxon>
        <taxon>Ranunculaceae</taxon>
        <taxon>Coptidoideae</taxon>
        <taxon>Coptis</taxon>
    </lineage>
</organism>
<dbReference type="EMBL" id="JADFTS010000003">
    <property type="protein sequence ID" value="KAF9615033.1"/>
    <property type="molecule type" value="Genomic_DNA"/>
</dbReference>
<dbReference type="InterPro" id="IPR009060">
    <property type="entry name" value="UBA-like_sf"/>
</dbReference>
<evidence type="ECO:0000256" key="1">
    <source>
        <dbReference type="SAM" id="MobiDB-lite"/>
    </source>
</evidence>
<feature type="compositionally biased region" description="Polar residues" evidence="1">
    <location>
        <begin position="549"/>
        <end position="562"/>
    </location>
</feature>
<sequence>MVSGDSKEVENGLVVELTAENVRKTIESIKEIVGSHSEADIYAILQETNMNPNEAANKLLNQDPFHEVKRKKDKKKENTAVVKVPSEPKKLTEQAQGTNSNTVADRNARRGGYIRNSLPVLTDKFLLDAGISREFRVVRDNRLNQNTHMEKKPVSVQSSSTARVPVIEMFMVKGKCIVPMRTPIDQKHIGPRNSEGQRASITANGPSLLGPGQNHDAKSNITSRRGVSEESRAKVLNSTSQLQGPKPQSSQPSATLASINSVVGLYSSSSDPVHVPSNSRTSGTVGAIGIRRQSSENSTRHPTVPSNSLSAPVSRKDANSETLHPSSAVVKSDQLVQSSVSEPVVSSIPVGKSSVSNQYVGKPHQQLMGHQKALQPNKEWKPKSSKKSSFINSAVIATTANPHADPNDNSTNSKKEADHLQEKFSRVNVNEDEHVIIPLHLRVPEADRTQLTFGSFGLEFDSANNFSSGFQVLENQQQFTGEPSSSVSVPSASSEDVNQVDSLNGHVRNSGSASPASTAVSEHPSPGKKESPGSGNLESYADIGMVRNDSPSYTPAEPQQHQDPPGLSGFVAYDHQTGYEMPFFRPSMDESMRGQGVPSPGEAFNSHVANSIPASSVAMLQQQPVPQLYPQVHVSHFPNFMPYRQFLSPVYVPPMGVPGYSNNPAYPHPSNGNGYLLMPGGSSHLAPGGLKYGASQYKPIPAGTPTGFGSYSNPAGYTLNAQGTVGGATGLDDSTRMKYKDGNIYVPNPQAETSEIWIQTPRELPAGMQSGPYYNISGQPPHAQYMPSHTGHASFNTAATPQPTHMQFPGLYHPSPQPSAIANPHHMVPGVGSNVGVGVTGATPGAQLGGYQQPQIGHLNWNSGY</sequence>
<feature type="region of interest" description="Disordered" evidence="1">
    <location>
        <begin position="184"/>
        <end position="255"/>
    </location>
</feature>
<dbReference type="InterPro" id="IPR009719">
    <property type="entry name" value="GIP1_N"/>
</dbReference>
<feature type="region of interest" description="Disordered" evidence="1">
    <location>
        <begin position="267"/>
        <end position="330"/>
    </location>
</feature>
<feature type="domain" description="GBF-interacting protein 1 N-terminal" evidence="2">
    <location>
        <begin position="20"/>
        <end position="77"/>
    </location>
</feature>
<gene>
    <name evidence="3" type="ORF">IFM89_021604</name>
</gene>
<evidence type="ECO:0000313" key="4">
    <source>
        <dbReference type="Proteomes" id="UP000631114"/>
    </source>
</evidence>
<feature type="compositionally biased region" description="Low complexity" evidence="1">
    <location>
        <begin position="483"/>
        <end position="494"/>
    </location>
</feature>
<evidence type="ECO:0000259" key="2">
    <source>
        <dbReference type="Pfam" id="PF06972"/>
    </source>
</evidence>
<dbReference type="PANTHER" id="PTHR47070">
    <property type="entry name" value="HYDROXYPROLINE-RICH GLYCOPROTEIN-LIKE"/>
    <property type="match status" value="1"/>
</dbReference>
<evidence type="ECO:0000313" key="3">
    <source>
        <dbReference type="EMBL" id="KAF9615033.1"/>
    </source>
</evidence>
<dbReference type="Proteomes" id="UP000631114">
    <property type="component" value="Unassembled WGS sequence"/>
</dbReference>
<feature type="compositionally biased region" description="Polar residues" evidence="1">
    <location>
        <begin position="398"/>
        <end position="412"/>
    </location>
</feature>
<feature type="compositionally biased region" description="Polar residues" evidence="1">
    <location>
        <begin position="267"/>
        <end position="284"/>
    </location>
</feature>